<dbReference type="CDD" id="cd09279">
    <property type="entry name" value="RNase_HI_like"/>
    <property type="match status" value="1"/>
</dbReference>
<protein>
    <submittedName>
        <fullName evidence="1">Uncharacterized protein</fullName>
    </submittedName>
</protein>
<reference evidence="1 2" key="1">
    <citation type="journal article" date="2018" name="PLoS Genet.">
        <title>Population sequencing reveals clonal diversity and ancestral inbreeding in the grapevine cultivar Chardonnay.</title>
        <authorList>
            <person name="Roach M.J."/>
            <person name="Johnson D.L."/>
            <person name="Bohlmann J."/>
            <person name="van Vuuren H.J."/>
            <person name="Jones S.J."/>
            <person name="Pretorius I.S."/>
            <person name="Schmidt S.A."/>
            <person name="Borneman A.R."/>
        </authorList>
    </citation>
    <scope>NUCLEOTIDE SEQUENCE [LARGE SCALE GENOMIC DNA]</scope>
    <source>
        <strain evidence="2">cv. Chardonnay</strain>
        <tissue evidence="1">Leaf</tissue>
    </source>
</reference>
<dbReference type="PANTHER" id="PTHR48475">
    <property type="entry name" value="RIBONUCLEASE H"/>
    <property type="match status" value="1"/>
</dbReference>
<evidence type="ECO:0000313" key="2">
    <source>
        <dbReference type="Proteomes" id="UP000288805"/>
    </source>
</evidence>
<sequence length="136" mass="15847">MLKWAIELSEYGIKYQPQFSLKEQVMTDFVAELPKKQTHSTDRLGEQWWTLHVDGASKVSRFRIGLVLQSPNRELIEQAICLNFLASNNEAEYEVVLVRLDLALMLATTKLEIRNDSQLIIEQIQREYETNDECMV</sequence>
<gene>
    <name evidence="1" type="ORF">CK203_095376</name>
</gene>
<dbReference type="AlphaFoldDB" id="A0A438BTK4"/>
<organism evidence="1 2">
    <name type="scientific">Vitis vinifera</name>
    <name type="common">Grape</name>
    <dbReference type="NCBI Taxonomy" id="29760"/>
    <lineage>
        <taxon>Eukaryota</taxon>
        <taxon>Viridiplantae</taxon>
        <taxon>Streptophyta</taxon>
        <taxon>Embryophyta</taxon>
        <taxon>Tracheophyta</taxon>
        <taxon>Spermatophyta</taxon>
        <taxon>Magnoliopsida</taxon>
        <taxon>eudicotyledons</taxon>
        <taxon>Gunneridae</taxon>
        <taxon>Pentapetalae</taxon>
        <taxon>rosids</taxon>
        <taxon>Vitales</taxon>
        <taxon>Vitaceae</taxon>
        <taxon>Viteae</taxon>
        <taxon>Vitis</taxon>
    </lineage>
</organism>
<comment type="caution">
    <text evidence="1">The sequence shown here is derived from an EMBL/GenBank/DDBJ whole genome shotgun (WGS) entry which is preliminary data.</text>
</comment>
<dbReference type="GO" id="GO:0003676">
    <property type="term" value="F:nucleic acid binding"/>
    <property type="evidence" value="ECO:0007669"/>
    <property type="project" value="InterPro"/>
</dbReference>
<dbReference type="Gene3D" id="3.30.420.10">
    <property type="entry name" value="Ribonuclease H-like superfamily/Ribonuclease H"/>
    <property type="match status" value="1"/>
</dbReference>
<dbReference type="SUPFAM" id="SSF53098">
    <property type="entry name" value="Ribonuclease H-like"/>
    <property type="match status" value="1"/>
</dbReference>
<dbReference type="Proteomes" id="UP000288805">
    <property type="component" value="Unassembled WGS sequence"/>
</dbReference>
<evidence type="ECO:0000313" key="1">
    <source>
        <dbReference type="EMBL" id="RVW14282.1"/>
    </source>
</evidence>
<dbReference type="InterPro" id="IPR012337">
    <property type="entry name" value="RNaseH-like_sf"/>
</dbReference>
<dbReference type="PANTHER" id="PTHR48475:SF2">
    <property type="entry name" value="RIBONUCLEASE H"/>
    <property type="match status" value="1"/>
</dbReference>
<proteinExistence type="predicted"/>
<dbReference type="InterPro" id="IPR036397">
    <property type="entry name" value="RNaseH_sf"/>
</dbReference>
<name>A0A438BTK4_VITVI</name>
<accession>A0A438BTK4</accession>
<dbReference type="EMBL" id="QGNW01002623">
    <property type="protein sequence ID" value="RVW14282.1"/>
    <property type="molecule type" value="Genomic_DNA"/>
</dbReference>